<accession>A0ABM1TPW0</accession>
<dbReference type="Proteomes" id="UP000694941">
    <property type="component" value="Unplaced"/>
</dbReference>
<organism evidence="1 2">
    <name type="scientific">Limulus polyphemus</name>
    <name type="common">Atlantic horseshoe crab</name>
    <dbReference type="NCBI Taxonomy" id="6850"/>
    <lineage>
        <taxon>Eukaryota</taxon>
        <taxon>Metazoa</taxon>
        <taxon>Ecdysozoa</taxon>
        <taxon>Arthropoda</taxon>
        <taxon>Chelicerata</taxon>
        <taxon>Merostomata</taxon>
        <taxon>Xiphosura</taxon>
        <taxon>Limulidae</taxon>
        <taxon>Limulus</taxon>
    </lineage>
</organism>
<reference evidence="2" key="1">
    <citation type="submission" date="2025-08" db="UniProtKB">
        <authorList>
            <consortium name="RefSeq"/>
        </authorList>
    </citation>
    <scope>IDENTIFICATION</scope>
    <source>
        <tissue evidence="2">Muscle</tissue>
    </source>
</reference>
<proteinExistence type="predicted"/>
<gene>
    <name evidence="2" type="primary">LOC111089529</name>
</gene>
<dbReference type="GeneID" id="111089529"/>
<evidence type="ECO:0000313" key="1">
    <source>
        <dbReference type="Proteomes" id="UP000694941"/>
    </source>
</evidence>
<sequence length="120" mass="12941">MDIHEPCSDHPSVAPDLFLFSLEYKDCSGRQVIDQPLWFDACGECGGDGTSCQLSGDSGKYRLPCGLDTTGNMIQPDCAGSCEQSNVLVSLGKKMVCVRKQEEHTITLCDGSKNSSAFIN</sequence>
<evidence type="ECO:0000313" key="2">
    <source>
        <dbReference type="RefSeq" id="XP_022257916.1"/>
    </source>
</evidence>
<feature type="non-terminal residue" evidence="2">
    <location>
        <position position="120"/>
    </location>
</feature>
<dbReference type="RefSeq" id="XP_022257916.1">
    <property type="nucleotide sequence ID" value="XM_022402208.1"/>
</dbReference>
<name>A0ABM1TPW0_LIMPO</name>
<keyword evidence="1" id="KW-1185">Reference proteome</keyword>
<protein>
    <submittedName>
        <fullName evidence="2">Uncharacterized protein LOC111089529</fullName>
    </submittedName>
</protein>